<proteinExistence type="predicted"/>
<reference evidence="2" key="1">
    <citation type="submission" date="2016-10" db="EMBL/GenBank/DDBJ databases">
        <authorList>
            <person name="de Groot N.N."/>
        </authorList>
    </citation>
    <scope>NUCLEOTIDE SEQUENCE</scope>
</reference>
<dbReference type="InterPro" id="IPR029039">
    <property type="entry name" value="Flavoprotein-like_sf"/>
</dbReference>
<evidence type="ECO:0000256" key="1">
    <source>
        <dbReference type="SAM" id="Phobius"/>
    </source>
</evidence>
<gene>
    <name evidence="2" type="ORF">MNB_SV-8-1190</name>
</gene>
<protein>
    <submittedName>
        <fullName evidence="2">Dialkylrecorsinol condensing enzyme</fullName>
    </submittedName>
</protein>
<organism evidence="2">
    <name type="scientific">hydrothermal vent metagenome</name>
    <dbReference type="NCBI Taxonomy" id="652676"/>
    <lineage>
        <taxon>unclassified sequences</taxon>
        <taxon>metagenomes</taxon>
        <taxon>ecological metagenomes</taxon>
    </lineage>
</organism>
<keyword evidence="1" id="KW-0812">Transmembrane</keyword>
<dbReference type="Gene3D" id="3.40.50.360">
    <property type="match status" value="1"/>
</dbReference>
<accession>A0A1W1C624</accession>
<feature type="transmembrane region" description="Helical" evidence="1">
    <location>
        <begin position="80"/>
        <end position="100"/>
    </location>
</feature>
<sequence length="303" mass="34328">MKKVLVLYYSQSGQLGSVVESFISKLADEKIKVDVRRIEPVETYPYPWSFYKFADEFPEAVQMDGCKVKELENLEESYDLIILGYTIWFLAPSTPIVGFLKSNQAKRILKNKPVVTLIACRDMWVMAQEKMKGLLGVVDARLIDNVALTDQGKGIYSFVTTPRWLLTGKKDAFSIFPPAGILPSEIEAASRFGERLKKALKENREKQGEPLLQNLGAVNVNGKLIASEMIATRSSKIWAKIIKLFGKKRSFGRRVGLTLYSVFLVLLVFTVVPLNILVRKVLNLFQEEKLKALEKKYEQPSGR</sequence>
<dbReference type="EMBL" id="FPHD01000057">
    <property type="protein sequence ID" value="SFV61310.1"/>
    <property type="molecule type" value="Genomic_DNA"/>
</dbReference>
<name>A0A1W1C624_9ZZZZ</name>
<keyword evidence="1" id="KW-0472">Membrane</keyword>
<keyword evidence="1" id="KW-1133">Transmembrane helix</keyword>
<feature type="transmembrane region" description="Helical" evidence="1">
    <location>
        <begin position="257"/>
        <end position="278"/>
    </location>
</feature>
<evidence type="ECO:0000313" key="2">
    <source>
        <dbReference type="EMBL" id="SFV61310.1"/>
    </source>
</evidence>
<dbReference type="AlphaFoldDB" id="A0A1W1C624"/>
<dbReference type="SUPFAM" id="SSF52218">
    <property type="entry name" value="Flavoproteins"/>
    <property type="match status" value="1"/>
</dbReference>